<reference evidence="1" key="1">
    <citation type="submission" date="2021-06" db="EMBL/GenBank/DDBJ databases">
        <authorList>
            <person name="Hodson N. C."/>
            <person name="Mongue J. A."/>
            <person name="Jaron S. K."/>
        </authorList>
    </citation>
    <scope>NUCLEOTIDE SEQUENCE</scope>
</reference>
<dbReference type="AlphaFoldDB" id="A0A8J2NSI4"/>
<organism evidence="1 2">
    <name type="scientific">Allacma fusca</name>
    <dbReference type="NCBI Taxonomy" id="39272"/>
    <lineage>
        <taxon>Eukaryota</taxon>
        <taxon>Metazoa</taxon>
        <taxon>Ecdysozoa</taxon>
        <taxon>Arthropoda</taxon>
        <taxon>Hexapoda</taxon>
        <taxon>Collembola</taxon>
        <taxon>Symphypleona</taxon>
        <taxon>Sminthuridae</taxon>
        <taxon>Allacma</taxon>
    </lineage>
</organism>
<evidence type="ECO:0000313" key="2">
    <source>
        <dbReference type="Proteomes" id="UP000708208"/>
    </source>
</evidence>
<sequence length="76" mass="8520">MEGAALPKHYRTRRLEEVMSGNICKEILIRIGFWLTLDDLVLSPARVKLFRFQTEVPGKIDGGGCGEEEEAEKSPS</sequence>
<dbReference type="EMBL" id="CAJVCH010015537">
    <property type="protein sequence ID" value="CAG7679473.1"/>
    <property type="molecule type" value="Genomic_DNA"/>
</dbReference>
<gene>
    <name evidence="1" type="ORF">AFUS01_LOCUS2690</name>
</gene>
<evidence type="ECO:0000313" key="1">
    <source>
        <dbReference type="EMBL" id="CAG7679473.1"/>
    </source>
</evidence>
<keyword evidence="2" id="KW-1185">Reference proteome</keyword>
<dbReference type="Proteomes" id="UP000708208">
    <property type="component" value="Unassembled WGS sequence"/>
</dbReference>
<proteinExistence type="predicted"/>
<protein>
    <submittedName>
        <fullName evidence="1">Uncharacterized protein</fullName>
    </submittedName>
</protein>
<name>A0A8J2NSI4_9HEXA</name>
<comment type="caution">
    <text evidence="1">The sequence shown here is derived from an EMBL/GenBank/DDBJ whole genome shotgun (WGS) entry which is preliminary data.</text>
</comment>
<accession>A0A8J2NSI4</accession>